<evidence type="ECO:0000313" key="1">
    <source>
        <dbReference type="EMBL" id="KAB2335671.1"/>
    </source>
</evidence>
<comment type="caution">
    <text evidence="1">The sequence shown here is derived from an EMBL/GenBank/DDBJ whole genome shotgun (WGS) entry which is preliminary data.</text>
</comment>
<proteinExistence type="predicted"/>
<protein>
    <submittedName>
        <fullName evidence="1">Uncharacterized protein</fullName>
    </submittedName>
</protein>
<gene>
    <name evidence="1" type="ORF">F7732_03625</name>
</gene>
<dbReference type="EMBL" id="WBOT01000001">
    <property type="protein sequence ID" value="KAB2335671.1"/>
    <property type="molecule type" value="Genomic_DNA"/>
</dbReference>
<name>A0A7V7RQG0_9BACI</name>
<keyword evidence="2" id="KW-1185">Reference proteome</keyword>
<sequence>MFSDNQLRDLIAGKIIGDIFPYDTKDEKEIKEHIRRLYYRIKRIHNVECEAEWDHFGSGYASFVEFFCYSNDEVKTIHESNGVREEEVTGIIIDISTLAPVAIMGEDIRYRRISTETNERVGWSCGTLLDGLNSLSVNEEYQSVGAQLKHALKEYDYEILHGREMKRFLPFQVKIPTIYRNRGNYFVMDAIFYWED</sequence>
<evidence type="ECO:0000313" key="2">
    <source>
        <dbReference type="Proteomes" id="UP000441354"/>
    </source>
</evidence>
<dbReference type="OrthoDB" id="2678393at2"/>
<dbReference type="RefSeq" id="WP_151572286.1">
    <property type="nucleotide sequence ID" value="NZ_WBOT01000001.1"/>
</dbReference>
<dbReference type="Proteomes" id="UP000441354">
    <property type="component" value="Unassembled WGS sequence"/>
</dbReference>
<organism evidence="1 2">
    <name type="scientific">Bacillus mesophilum</name>
    <dbReference type="NCBI Taxonomy" id="1071718"/>
    <lineage>
        <taxon>Bacteria</taxon>
        <taxon>Bacillati</taxon>
        <taxon>Bacillota</taxon>
        <taxon>Bacilli</taxon>
        <taxon>Bacillales</taxon>
        <taxon>Bacillaceae</taxon>
        <taxon>Bacillus</taxon>
    </lineage>
</organism>
<accession>A0A7V7RQG0</accession>
<reference evidence="1 2" key="1">
    <citation type="journal article" date="2014" name="Arch. Microbiol.">
        <title>Bacillus mesophilum sp. nov., strain IITR-54T, a novel 4-chlorobiphenyl dechlorinating bacterium.</title>
        <authorList>
            <person name="Manickam N."/>
            <person name="Singh N.K."/>
            <person name="Bajaj A."/>
            <person name="Kumar R.M."/>
            <person name="Kaur G."/>
            <person name="Kaur N."/>
            <person name="Bala M."/>
            <person name="Kumar A."/>
            <person name="Mayilraj S."/>
        </authorList>
    </citation>
    <scope>NUCLEOTIDE SEQUENCE [LARGE SCALE GENOMIC DNA]</scope>
    <source>
        <strain evidence="1 2">IITR-54</strain>
    </source>
</reference>
<dbReference type="AlphaFoldDB" id="A0A7V7RQG0"/>